<dbReference type="EMBL" id="CAEZXK010000003">
    <property type="protein sequence ID" value="CAB4680224.1"/>
    <property type="molecule type" value="Genomic_DNA"/>
</dbReference>
<evidence type="ECO:0000256" key="2">
    <source>
        <dbReference type="ARBA" id="ARBA00022692"/>
    </source>
</evidence>
<dbReference type="GO" id="GO:0016020">
    <property type="term" value="C:membrane"/>
    <property type="evidence" value="ECO:0007669"/>
    <property type="project" value="UniProtKB-SubCell"/>
</dbReference>
<evidence type="ECO:0000313" key="8">
    <source>
        <dbReference type="EMBL" id="CAB4680224.1"/>
    </source>
</evidence>
<feature type="transmembrane region" description="Helical" evidence="6">
    <location>
        <begin position="45"/>
        <end position="64"/>
    </location>
</feature>
<protein>
    <submittedName>
        <fullName evidence="8">Unannotated protein</fullName>
    </submittedName>
</protein>
<keyword evidence="2 6" id="KW-0812">Transmembrane</keyword>
<dbReference type="AlphaFoldDB" id="A0A6J6N5M0"/>
<organism evidence="8">
    <name type="scientific">freshwater metagenome</name>
    <dbReference type="NCBI Taxonomy" id="449393"/>
    <lineage>
        <taxon>unclassified sequences</taxon>
        <taxon>metagenomes</taxon>
        <taxon>ecological metagenomes</taxon>
    </lineage>
</organism>
<dbReference type="PANTHER" id="PTHR37422:SF13">
    <property type="entry name" value="LIPOPOLYSACCHARIDE BIOSYNTHESIS PROTEIN PA4999-RELATED"/>
    <property type="match status" value="1"/>
</dbReference>
<feature type="transmembrane region" description="Helical" evidence="6">
    <location>
        <begin position="194"/>
        <end position="211"/>
    </location>
</feature>
<dbReference type="Pfam" id="PF04932">
    <property type="entry name" value="Wzy_C"/>
    <property type="match status" value="1"/>
</dbReference>
<feature type="transmembrane region" description="Helical" evidence="6">
    <location>
        <begin position="76"/>
        <end position="95"/>
    </location>
</feature>
<evidence type="ECO:0000256" key="4">
    <source>
        <dbReference type="ARBA" id="ARBA00023136"/>
    </source>
</evidence>
<evidence type="ECO:0000259" key="7">
    <source>
        <dbReference type="Pfam" id="PF04932"/>
    </source>
</evidence>
<feature type="compositionally biased region" description="Basic residues" evidence="5">
    <location>
        <begin position="438"/>
        <end position="451"/>
    </location>
</feature>
<feature type="transmembrane region" description="Helical" evidence="6">
    <location>
        <begin position="132"/>
        <end position="151"/>
    </location>
</feature>
<proteinExistence type="predicted"/>
<feature type="transmembrane region" description="Helical" evidence="6">
    <location>
        <begin position="388"/>
        <end position="405"/>
    </location>
</feature>
<evidence type="ECO:0000256" key="3">
    <source>
        <dbReference type="ARBA" id="ARBA00022989"/>
    </source>
</evidence>
<feature type="transmembrane region" description="Helical" evidence="6">
    <location>
        <begin position="270"/>
        <end position="293"/>
    </location>
</feature>
<accession>A0A6J6N5M0</accession>
<dbReference type="InterPro" id="IPR051533">
    <property type="entry name" value="WaaL-like"/>
</dbReference>
<feature type="domain" description="O-antigen ligase-related" evidence="7">
    <location>
        <begin position="224"/>
        <end position="368"/>
    </location>
</feature>
<gene>
    <name evidence="8" type="ORF">UFOPK2370_00218</name>
</gene>
<keyword evidence="4 6" id="KW-0472">Membrane</keyword>
<reference evidence="8" key="1">
    <citation type="submission" date="2020-05" db="EMBL/GenBank/DDBJ databases">
        <authorList>
            <person name="Chiriac C."/>
            <person name="Salcher M."/>
            <person name="Ghai R."/>
            <person name="Kavagutti S V."/>
        </authorList>
    </citation>
    <scope>NUCLEOTIDE SEQUENCE</scope>
</reference>
<evidence type="ECO:0000256" key="1">
    <source>
        <dbReference type="ARBA" id="ARBA00004141"/>
    </source>
</evidence>
<evidence type="ECO:0000256" key="6">
    <source>
        <dbReference type="SAM" id="Phobius"/>
    </source>
</evidence>
<feature type="transmembrane region" description="Helical" evidence="6">
    <location>
        <begin position="101"/>
        <end position="120"/>
    </location>
</feature>
<feature type="region of interest" description="Disordered" evidence="5">
    <location>
        <begin position="429"/>
        <end position="461"/>
    </location>
</feature>
<evidence type="ECO:0000256" key="5">
    <source>
        <dbReference type="SAM" id="MobiDB-lite"/>
    </source>
</evidence>
<dbReference type="PANTHER" id="PTHR37422">
    <property type="entry name" value="TEICHURONIC ACID BIOSYNTHESIS PROTEIN TUAE"/>
    <property type="match status" value="1"/>
</dbReference>
<keyword evidence="3 6" id="KW-1133">Transmembrane helix</keyword>
<name>A0A6J6N5M0_9ZZZZ</name>
<comment type="subcellular location">
    <subcellularLocation>
        <location evidence="1">Membrane</location>
        <topology evidence="1">Multi-pass membrane protein</topology>
    </subcellularLocation>
</comment>
<sequence length="461" mass="51778">MNAMTQPIRVILNTREPGFRAKTYLSYVALFTLLAGDAVRYSIGWWGWGILLGLLFGVTLYYFFTGEPKRIFKQIPWSLAALLVLMPISIIYSNYQMFSAIASFAQYATTLFGLFLVAAFSWRHLLRIFSNVVRVILVASLAFEFVAAAIVRGPIAPVFKNYEGDTPPAPAFYWTRGHLFEGDRIQGIVGNSNILAFIAMIGLVVFAIDYAVSTTPKWLSASSFALAASMFLLSKSAGVGFAIAAIAVAAVVALAVEGKDRDLRHRIYRWVWACAGVIALVVLLNRAEVFAFFGKTPDMTGRSSIWRKVLELIFDRPIQGWGWISHWMPGVKPFDGLVVIDSVPYYQAHNAYLDMWFQLGAIGLLLLLILITVTFVKLWRLGVRHTNPLYLWPMLVFFGLLAQNLTESRMLLEIGWVLLVLMAVKANDPEDSLEPRGKTPKRARLLGRGLRRNQSQPRRDR</sequence>
<dbReference type="InterPro" id="IPR007016">
    <property type="entry name" value="O-antigen_ligase-rel_domated"/>
</dbReference>
<feature type="transmembrane region" description="Helical" evidence="6">
    <location>
        <begin position="240"/>
        <end position="258"/>
    </location>
</feature>
<feature type="transmembrane region" description="Helical" evidence="6">
    <location>
        <begin position="355"/>
        <end position="376"/>
    </location>
</feature>